<protein>
    <recommendedName>
        <fullName evidence="6">GTD-binding domain-containing protein</fullName>
    </recommendedName>
</protein>
<sequence length="472" mass="53876">MAEMVELKETLFAQQKLLHKLYIELEAEREASATAASEALSMILRLQGEKATEKLEASQFKRMIEEKMNYTEEAMGFFEGVMHQKEMEIASLEFQVQAYRYKLLSIGLSDSEIGEMEIGDCHFMQDNDVQSGELGCCGIVRRNQSLPAIRFKESSPGRPITTMKKLCPSEIDEDNDLEFEAPGKEVRRTSEERAVGDLISYWEQIQDLDKRVKEFSCRKSSDKSIESDRANLTFPEELQAGLTSYFRSRVTDSTRVVIESETFSCSSSQAKDPEDSLQSDNFSIPCTENEDIGITSHPMNIHDIFEVPQSNENCMLYSPQRQERKKLILEEENRLGKPDLIPSGSFKYFCSDEGGHLKSSLQYAHNENKWTKPKDGVSVKCHLAHVDLTTGIFSFQADVQQLNKRLEKLEVERTVTQDFSGSEDEKLRLLKEIHEQLNTIQSEIRDTKNKKSPGADDPSLVSLIEEKFFYSI</sequence>
<keyword evidence="4" id="KW-0472">Membrane</keyword>
<keyword evidence="2" id="KW-0812">Transmembrane</keyword>
<evidence type="ECO:0000256" key="4">
    <source>
        <dbReference type="ARBA" id="ARBA00023136"/>
    </source>
</evidence>
<dbReference type="FunCoup" id="A0A2G5CKM5">
    <property type="interactions" value="93"/>
</dbReference>
<dbReference type="InterPro" id="IPR007656">
    <property type="entry name" value="GTD-bd"/>
</dbReference>
<reference evidence="7 8" key="1">
    <citation type="submission" date="2017-09" db="EMBL/GenBank/DDBJ databases">
        <title>WGS assembly of Aquilegia coerulea Goldsmith.</title>
        <authorList>
            <person name="Hodges S."/>
            <person name="Kramer E."/>
            <person name="Nordborg M."/>
            <person name="Tomkins J."/>
            <person name="Borevitz J."/>
            <person name="Derieg N."/>
            <person name="Yan J."/>
            <person name="Mihaltcheva S."/>
            <person name="Hayes R.D."/>
            <person name="Rokhsar D."/>
        </authorList>
    </citation>
    <scope>NUCLEOTIDE SEQUENCE [LARGE SCALE GENOMIC DNA]</scope>
    <source>
        <strain evidence="8">cv. Goldsmith</strain>
    </source>
</reference>
<dbReference type="InParanoid" id="A0A2G5CKM5"/>
<dbReference type="PROSITE" id="PS51775">
    <property type="entry name" value="GTD_BINDING"/>
    <property type="match status" value="1"/>
</dbReference>
<keyword evidence="5" id="KW-0175">Coiled coil</keyword>
<dbReference type="PANTHER" id="PTHR31422:SF1">
    <property type="entry name" value="GTD-BINDING DOMAIN-CONTAINING PROTEIN"/>
    <property type="match status" value="1"/>
</dbReference>
<evidence type="ECO:0000256" key="3">
    <source>
        <dbReference type="ARBA" id="ARBA00022989"/>
    </source>
</evidence>
<accession>A0A2G5CKM5</accession>
<evidence type="ECO:0000256" key="2">
    <source>
        <dbReference type="ARBA" id="ARBA00022692"/>
    </source>
</evidence>
<feature type="coiled-coil region" evidence="5">
    <location>
        <begin position="392"/>
        <end position="450"/>
    </location>
</feature>
<dbReference type="Proteomes" id="UP000230069">
    <property type="component" value="Unassembled WGS sequence"/>
</dbReference>
<comment type="subcellular location">
    <subcellularLocation>
        <location evidence="1">Membrane</location>
    </subcellularLocation>
</comment>
<feature type="domain" description="GTD-binding" evidence="6">
    <location>
        <begin position="2"/>
        <end position="100"/>
    </location>
</feature>
<dbReference type="AlphaFoldDB" id="A0A2G5CKM5"/>
<dbReference type="GO" id="GO:0080115">
    <property type="term" value="F:myosin XI tail binding"/>
    <property type="evidence" value="ECO:0007669"/>
    <property type="project" value="UniProtKB-ARBA"/>
</dbReference>
<dbReference type="OrthoDB" id="1105498at2759"/>
<gene>
    <name evidence="7" type="ORF">AQUCO_04800020v1</name>
</gene>
<evidence type="ECO:0000256" key="1">
    <source>
        <dbReference type="ARBA" id="ARBA00004370"/>
    </source>
</evidence>
<evidence type="ECO:0000256" key="5">
    <source>
        <dbReference type="SAM" id="Coils"/>
    </source>
</evidence>
<keyword evidence="3" id="KW-1133">Transmembrane helix</keyword>
<evidence type="ECO:0000313" key="7">
    <source>
        <dbReference type="EMBL" id="PIA31834.1"/>
    </source>
</evidence>
<evidence type="ECO:0000313" key="8">
    <source>
        <dbReference type="Proteomes" id="UP000230069"/>
    </source>
</evidence>
<dbReference type="EMBL" id="KZ305065">
    <property type="protein sequence ID" value="PIA31834.1"/>
    <property type="molecule type" value="Genomic_DNA"/>
</dbReference>
<dbReference type="STRING" id="218851.A0A2G5CKM5"/>
<evidence type="ECO:0000259" key="6">
    <source>
        <dbReference type="PROSITE" id="PS51775"/>
    </source>
</evidence>
<name>A0A2G5CKM5_AQUCA</name>
<dbReference type="Pfam" id="PF04576">
    <property type="entry name" value="Zein-binding"/>
    <property type="match status" value="1"/>
</dbReference>
<proteinExistence type="predicted"/>
<dbReference type="GO" id="GO:0016020">
    <property type="term" value="C:membrane"/>
    <property type="evidence" value="ECO:0007669"/>
    <property type="project" value="UniProtKB-SubCell"/>
</dbReference>
<dbReference type="PANTHER" id="PTHR31422">
    <property type="entry name" value="BNAANNG28530D PROTEIN"/>
    <property type="match status" value="1"/>
</dbReference>
<organism evidence="7 8">
    <name type="scientific">Aquilegia coerulea</name>
    <name type="common">Rocky mountain columbine</name>
    <dbReference type="NCBI Taxonomy" id="218851"/>
    <lineage>
        <taxon>Eukaryota</taxon>
        <taxon>Viridiplantae</taxon>
        <taxon>Streptophyta</taxon>
        <taxon>Embryophyta</taxon>
        <taxon>Tracheophyta</taxon>
        <taxon>Spermatophyta</taxon>
        <taxon>Magnoliopsida</taxon>
        <taxon>Ranunculales</taxon>
        <taxon>Ranunculaceae</taxon>
        <taxon>Thalictroideae</taxon>
        <taxon>Aquilegia</taxon>
    </lineage>
</organism>
<keyword evidence="8" id="KW-1185">Reference proteome</keyword>